<evidence type="ECO:0000256" key="1">
    <source>
        <dbReference type="ARBA" id="ARBA00004123"/>
    </source>
</evidence>
<evidence type="ECO:0000256" key="5">
    <source>
        <dbReference type="ARBA" id="ARBA00022679"/>
    </source>
</evidence>
<reference evidence="10 11" key="1">
    <citation type="submission" date="2015-01" db="EMBL/GenBank/DDBJ databases">
        <title>Evolution of Trichinella species and genotypes.</title>
        <authorList>
            <person name="Korhonen P.K."/>
            <person name="Edoardo P."/>
            <person name="Giuseppe L.R."/>
            <person name="Gasser R.B."/>
        </authorList>
    </citation>
    <scope>NUCLEOTIDE SEQUENCE [LARGE SCALE GENOMIC DNA]</scope>
    <source>
        <strain evidence="10">ISS588</strain>
    </source>
</reference>
<dbReference type="GO" id="GO:0000428">
    <property type="term" value="C:DNA-directed RNA polymerase complex"/>
    <property type="evidence" value="ECO:0007669"/>
    <property type="project" value="UniProtKB-KW"/>
</dbReference>
<gene>
    <name evidence="10" type="primary">acr-2</name>
    <name evidence="10" type="ORF">T4B_11458</name>
</gene>
<keyword evidence="5" id="KW-0808">Transferase</keyword>
<feature type="domain" description="RNA polymerase beta subunit protrusion" evidence="9">
    <location>
        <begin position="51"/>
        <end position="151"/>
    </location>
</feature>
<dbReference type="InterPro" id="IPR015712">
    <property type="entry name" value="DNA-dir_RNA_pol_su2"/>
</dbReference>
<evidence type="ECO:0000256" key="3">
    <source>
        <dbReference type="ARBA" id="ARBA00012418"/>
    </source>
</evidence>
<dbReference type="InterPro" id="IPR007644">
    <property type="entry name" value="RNA_pol_bsu_protrusion"/>
</dbReference>
<dbReference type="GO" id="GO:0006351">
    <property type="term" value="P:DNA-templated transcription"/>
    <property type="evidence" value="ECO:0007669"/>
    <property type="project" value="InterPro"/>
</dbReference>
<dbReference type="EMBL" id="JYDS01000379">
    <property type="protein sequence ID" value="KRZ09516.1"/>
    <property type="molecule type" value="Genomic_DNA"/>
</dbReference>
<keyword evidence="11" id="KW-1185">Reference proteome</keyword>
<evidence type="ECO:0000256" key="8">
    <source>
        <dbReference type="ARBA" id="ARBA00023242"/>
    </source>
</evidence>
<dbReference type="EC" id="2.7.7.6" evidence="3"/>
<evidence type="ECO:0000259" key="9">
    <source>
        <dbReference type="Pfam" id="PF04563"/>
    </source>
</evidence>
<protein>
    <recommendedName>
        <fullName evidence="3">DNA-directed RNA polymerase</fullName>
        <ecNumber evidence="3">2.7.7.6</ecNumber>
    </recommendedName>
</protein>
<dbReference type="Gene3D" id="3.90.1100.10">
    <property type="match status" value="1"/>
</dbReference>
<keyword evidence="8" id="KW-0539">Nucleus</keyword>
<dbReference type="FunFam" id="3.90.1100.10:FF:000008">
    <property type="entry name" value="DNA-directed RNA polymerase subunit beta"/>
    <property type="match status" value="1"/>
</dbReference>
<dbReference type="GO" id="GO:0005634">
    <property type="term" value="C:nucleus"/>
    <property type="evidence" value="ECO:0007669"/>
    <property type="project" value="UniProtKB-SubCell"/>
</dbReference>
<dbReference type="GO" id="GO:0032549">
    <property type="term" value="F:ribonucleoside binding"/>
    <property type="evidence" value="ECO:0007669"/>
    <property type="project" value="InterPro"/>
</dbReference>
<dbReference type="SUPFAM" id="SSF64484">
    <property type="entry name" value="beta and beta-prime subunits of DNA dependent RNA-polymerase"/>
    <property type="match status" value="1"/>
</dbReference>
<evidence type="ECO:0000313" key="11">
    <source>
        <dbReference type="Proteomes" id="UP000054805"/>
    </source>
</evidence>
<dbReference type="GO" id="GO:0003677">
    <property type="term" value="F:DNA binding"/>
    <property type="evidence" value="ECO:0007669"/>
    <property type="project" value="InterPro"/>
</dbReference>
<evidence type="ECO:0000256" key="7">
    <source>
        <dbReference type="ARBA" id="ARBA00023163"/>
    </source>
</evidence>
<evidence type="ECO:0000313" key="10">
    <source>
        <dbReference type="EMBL" id="KRZ09516.1"/>
    </source>
</evidence>
<dbReference type="AlphaFoldDB" id="A0A0V1HGP9"/>
<accession>A0A0V1HGP9</accession>
<keyword evidence="4 10" id="KW-0240">DNA-directed RNA polymerase</keyword>
<comment type="subcellular location">
    <subcellularLocation>
        <location evidence="1">Nucleus</location>
    </subcellularLocation>
</comment>
<keyword evidence="6" id="KW-0548">Nucleotidyltransferase</keyword>
<dbReference type="PANTHER" id="PTHR20856">
    <property type="entry name" value="DNA-DIRECTED RNA POLYMERASE I SUBUNIT 2"/>
    <property type="match status" value="1"/>
</dbReference>
<keyword evidence="7" id="KW-0804">Transcription</keyword>
<dbReference type="Proteomes" id="UP000054805">
    <property type="component" value="Unassembled WGS sequence"/>
</dbReference>
<proteinExistence type="inferred from homology"/>
<dbReference type="Pfam" id="PF04563">
    <property type="entry name" value="RNA_pol_Rpb2_1"/>
    <property type="match status" value="1"/>
</dbReference>
<name>A0A0V1HGP9_TRIPS</name>
<dbReference type="GO" id="GO:0003899">
    <property type="term" value="F:DNA-directed RNA polymerase activity"/>
    <property type="evidence" value="ECO:0007669"/>
    <property type="project" value="UniProtKB-EC"/>
</dbReference>
<organism evidence="10 11">
    <name type="scientific">Trichinella pseudospiralis</name>
    <name type="common">Parasitic roundworm</name>
    <dbReference type="NCBI Taxonomy" id="6337"/>
    <lineage>
        <taxon>Eukaryota</taxon>
        <taxon>Metazoa</taxon>
        <taxon>Ecdysozoa</taxon>
        <taxon>Nematoda</taxon>
        <taxon>Enoplea</taxon>
        <taxon>Dorylaimia</taxon>
        <taxon>Trichinellida</taxon>
        <taxon>Trichinellidae</taxon>
        <taxon>Trichinella</taxon>
    </lineage>
</organism>
<evidence type="ECO:0000256" key="6">
    <source>
        <dbReference type="ARBA" id="ARBA00022695"/>
    </source>
</evidence>
<evidence type="ECO:0000256" key="4">
    <source>
        <dbReference type="ARBA" id="ARBA00022478"/>
    </source>
</evidence>
<comment type="caution">
    <text evidence="10">The sequence shown here is derived from an EMBL/GenBank/DDBJ whole genome shotgun (WGS) entry which is preliminary data.</text>
</comment>
<evidence type="ECO:0000256" key="2">
    <source>
        <dbReference type="ARBA" id="ARBA00006835"/>
    </source>
</evidence>
<comment type="similarity">
    <text evidence="2">Belongs to the RNA polymerase beta chain family.</text>
</comment>
<sequence>MYSDSTIILVFFTYLSKMINAELVEPHIKSFNYFAEQGITQAVENPFIGFPAISRDGGDANALKLWPSECRVSCRSYSAKLLATLTIKINNRVVDSARRNLGDIPIMVMSNRCHLTNLSPNQLAKEKEEMNEMGGYFIVNGQEKVVRMLIAQRRNYLYFVSLWLLLGRNGSNVASIIRSMAYVSYTHLDVYKRRP</sequence>